<dbReference type="CDD" id="cd11296">
    <property type="entry name" value="O-FucT_like"/>
    <property type="match status" value="1"/>
</dbReference>
<dbReference type="AlphaFoldDB" id="A0A0L6VMA0"/>
<evidence type="ECO:0000313" key="4">
    <source>
        <dbReference type="EMBL" id="KNZ61255.1"/>
    </source>
</evidence>
<dbReference type="GO" id="GO:0016740">
    <property type="term" value="F:transferase activity"/>
    <property type="evidence" value="ECO:0007669"/>
    <property type="project" value="UniProtKB-KW"/>
</dbReference>
<keyword evidence="2" id="KW-0294">Fucose metabolism</keyword>
<evidence type="ECO:0000256" key="3">
    <source>
        <dbReference type="ARBA" id="ARBA00023277"/>
    </source>
</evidence>
<dbReference type="Gene3D" id="3.40.50.11350">
    <property type="match status" value="1"/>
</dbReference>
<name>A0A0L6VMA0_9BASI</name>
<dbReference type="OrthoDB" id="1882547at2759"/>
<dbReference type="VEuPathDB" id="FungiDB:VP01_142g15"/>
<dbReference type="Pfam" id="PF10250">
    <property type="entry name" value="O-FucT"/>
    <property type="match status" value="1"/>
</dbReference>
<dbReference type="PANTHER" id="PTHR36050">
    <property type="entry name" value="O-FUCOSYLTRANSFERASE 30"/>
    <property type="match status" value="1"/>
</dbReference>
<dbReference type="Gene3D" id="3.40.50.11340">
    <property type="match status" value="1"/>
</dbReference>
<evidence type="ECO:0000256" key="2">
    <source>
        <dbReference type="ARBA" id="ARBA00023253"/>
    </source>
</evidence>
<evidence type="ECO:0000256" key="1">
    <source>
        <dbReference type="ARBA" id="ARBA00022679"/>
    </source>
</evidence>
<keyword evidence="5" id="KW-1185">Reference proteome</keyword>
<evidence type="ECO:0000313" key="5">
    <source>
        <dbReference type="Proteomes" id="UP000037035"/>
    </source>
</evidence>
<dbReference type="EMBL" id="LAVV01004777">
    <property type="protein sequence ID" value="KNZ61255.1"/>
    <property type="molecule type" value="Genomic_DNA"/>
</dbReference>
<protein>
    <recommendedName>
        <fullName evidence="6">O-fucosyltransferase family protein</fullName>
    </recommendedName>
</protein>
<dbReference type="PANTHER" id="PTHR36050:SF1">
    <property type="entry name" value="O-FUCOSYLTRANSFERASE 30"/>
    <property type="match status" value="1"/>
</dbReference>
<keyword evidence="1" id="KW-0808">Transferase</keyword>
<evidence type="ECO:0008006" key="6">
    <source>
        <dbReference type="Google" id="ProtNLM"/>
    </source>
</evidence>
<organism evidence="4 5">
    <name type="scientific">Puccinia sorghi</name>
    <dbReference type="NCBI Taxonomy" id="27349"/>
    <lineage>
        <taxon>Eukaryota</taxon>
        <taxon>Fungi</taxon>
        <taxon>Dikarya</taxon>
        <taxon>Basidiomycota</taxon>
        <taxon>Pucciniomycotina</taxon>
        <taxon>Pucciniomycetes</taxon>
        <taxon>Pucciniales</taxon>
        <taxon>Pucciniaceae</taxon>
        <taxon>Puccinia</taxon>
    </lineage>
</organism>
<proteinExistence type="predicted"/>
<sequence length="510" mass="58255">MSKSKLIKPYNFSCKRFILLSIVLLGLLIIILWCSSFQPNKTTTSQTKLQPLAQHQPSIPLPKEKLPNKLNQLTHHARYLSYLPHSGFHNQRIALENALSLAKVLNRTLLIPPCLLGTAVPWIQFDKLLSRLRTITTQGFEHCHLHNSQQQEISISSRECLGQTQGTWVNWKEIINMDEISKSVNLLERDSFEQDWIYDKLEIKPLNHQIQQIKERNIYQYKYLIHPTTTTTKKAKKKLDLGKFDSVIDVDQQLGTSEAKLIELGSLFGTSRLKILNHPLARQARSDFRQAMVFHNPVLVNLSNQIASQLLQFNPTGYLAIHVRIGDNLFRSHASTTVATILRKMVTHHLKLPLSSLHEAIHQSNLQPLQPHSKLVMGNIRSDELPCRRRKYTKSHLTKLNQPLFLATDSPLPEVEPALRTIFKLFPCTYLLKDFELSSINEIRISQEERDDKVKESNPGQIGKLMIPFLDAMVAAKATSFVGTPGSTFSDFVNNVLFQTYHNLSIVEFG</sequence>
<dbReference type="InterPro" id="IPR019378">
    <property type="entry name" value="GDP-Fuc_O-FucTrfase"/>
</dbReference>
<comment type="caution">
    <text evidence="4">The sequence shown here is derived from an EMBL/GenBank/DDBJ whole genome shotgun (WGS) entry which is preliminary data.</text>
</comment>
<gene>
    <name evidence="4" type="ORF">VP01_142g15</name>
</gene>
<reference evidence="4 5" key="1">
    <citation type="submission" date="2015-08" db="EMBL/GenBank/DDBJ databases">
        <title>Next Generation Sequencing and Analysis of the Genome of Puccinia sorghi L Schw, the Causal Agent of Maize Common Rust.</title>
        <authorList>
            <person name="Rochi L."/>
            <person name="Burguener G."/>
            <person name="Darino M."/>
            <person name="Turjanski A."/>
            <person name="Kreff E."/>
            <person name="Dieguez M.J."/>
            <person name="Sacco F."/>
        </authorList>
    </citation>
    <scope>NUCLEOTIDE SEQUENCE [LARGE SCALE GENOMIC DNA]</scope>
    <source>
        <strain evidence="4 5">RO10H11247</strain>
    </source>
</reference>
<dbReference type="Proteomes" id="UP000037035">
    <property type="component" value="Unassembled WGS sequence"/>
</dbReference>
<accession>A0A0L6VMA0</accession>
<keyword evidence="3" id="KW-0119">Carbohydrate metabolism</keyword>
<dbReference type="STRING" id="27349.A0A0L6VMA0"/>
<dbReference type="GO" id="GO:0006004">
    <property type="term" value="P:fucose metabolic process"/>
    <property type="evidence" value="ECO:0007669"/>
    <property type="project" value="UniProtKB-KW"/>
</dbReference>